<evidence type="ECO:0000313" key="5">
    <source>
        <dbReference type="EMBL" id="KAF0981508.1"/>
    </source>
</evidence>
<evidence type="ECO:0000259" key="4">
    <source>
        <dbReference type="PROSITE" id="PS50222"/>
    </source>
</evidence>
<sequence length="221" mass="25644">MVFQLNWRKKDAAKEDATGQHDTHSVASSSSAAGRSRSLSAPTSYESIDSKEHRLRIIFNMFDSNEDGKLTAEEVKDFLSSVYDKKYIETISRNWNLGKGLTFQEFLEICGQNESSEKDTEQIETNNTFWKFKPFNLLRRRRKGLSQEYDENELKRAFEEVFDTNRDGVLTKNEFKKVLKNLRIGEAFSDEEIEHLFESVVSKSAGVLKFENFLELLKDKI</sequence>
<dbReference type="SUPFAM" id="SSF47473">
    <property type="entry name" value="EF-hand"/>
    <property type="match status" value="1"/>
</dbReference>
<evidence type="ECO:0000256" key="1">
    <source>
        <dbReference type="ARBA" id="ARBA00022737"/>
    </source>
</evidence>
<dbReference type="PROSITE" id="PS50222">
    <property type="entry name" value="EF_HAND_2"/>
    <property type="match status" value="2"/>
</dbReference>
<evidence type="ECO:0000256" key="2">
    <source>
        <dbReference type="ARBA" id="ARBA00022837"/>
    </source>
</evidence>
<dbReference type="Pfam" id="PF13499">
    <property type="entry name" value="EF-hand_7"/>
    <property type="match status" value="1"/>
</dbReference>
<name>A0A6A5C6X5_NAEFO</name>
<dbReference type="GeneID" id="68119380"/>
<keyword evidence="2" id="KW-0106">Calcium</keyword>
<feature type="compositionally biased region" description="Basic and acidic residues" evidence="3">
    <location>
        <begin position="8"/>
        <end position="24"/>
    </location>
</feature>
<feature type="compositionally biased region" description="Low complexity" evidence="3">
    <location>
        <begin position="25"/>
        <end position="41"/>
    </location>
</feature>
<feature type="domain" description="EF-hand" evidence="4">
    <location>
        <begin position="50"/>
        <end position="85"/>
    </location>
</feature>
<comment type="caution">
    <text evidence="5">The sequence shown here is derived from an EMBL/GenBank/DDBJ whole genome shotgun (WGS) entry which is preliminary data.</text>
</comment>
<feature type="domain" description="EF-hand" evidence="4">
    <location>
        <begin position="149"/>
        <end position="185"/>
    </location>
</feature>
<dbReference type="CDD" id="cd00051">
    <property type="entry name" value="EFh"/>
    <property type="match status" value="1"/>
</dbReference>
<dbReference type="InterPro" id="IPR050145">
    <property type="entry name" value="Centrin_CML-like"/>
</dbReference>
<dbReference type="InterPro" id="IPR002048">
    <property type="entry name" value="EF_hand_dom"/>
</dbReference>
<dbReference type="OrthoDB" id="26525at2759"/>
<evidence type="ECO:0000256" key="3">
    <source>
        <dbReference type="SAM" id="MobiDB-lite"/>
    </source>
</evidence>
<feature type="region of interest" description="Disordered" evidence="3">
    <location>
        <begin position="1"/>
        <end position="45"/>
    </location>
</feature>
<dbReference type="GO" id="GO:0005509">
    <property type="term" value="F:calcium ion binding"/>
    <property type="evidence" value="ECO:0007669"/>
    <property type="project" value="InterPro"/>
</dbReference>
<dbReference type="Gene3D" id="1.10.238.10">
    <property type="entry name" value="EF-hand"/>
    <property type="match status" value="2"/>
</dbReference>
<evidence type="ECO:0000313" key="6">
    <source>
        <dbReference type="Proteomes" id="UP000444721"/>
    </source>
</evidence>
<dbReference type="RefSeq" id="XP_044566221.1">
    <property type="nucleotide sequence ID" value="XM_044702654.1"/>
</dbReference>
<dbReference type="PROSITE" id="PS00018">
    <property type="entry name" value="EF_HAND_1"/>
    <property type="match status" value="2"/>
</dbReference>
<proteinExistence type="predicted"/>
<dbReference type="Proteomes" id="UP000444721">
    <property type="component" value="Unassembled WGS sequence"/>
</dbReference>
<dbReference type="InterPro" id="IPR011992">
    <property type="entry name" value="EF-hand-dom_pair"/>
</dbReference>
<dbReference type="PANTHER" id="PTHR23050">
    <property type="entry name" value="CALCIUM BINDING PROTEIN"/>
    <property type="match status" value="1"/>
</dbReference>
<accession>A0A6A5C6X5</accession>
<protein>
    <recommendedName>
        <fullName evidence="4">EF-hand domain-containing protein</fullName>
    </recommendedName>
</protein>
<keyword evidence="1" id="KW-0677">Repeat</keyword>
<dbReference type="VEuPathDB" id="AmoebaDB:NF0046250"/>
<dbReference type="VEuPathDB" id="AmoebaDB:NfTy_038500"/>
<organism evidence="5 6">
    <name type="scientific">Naegleria fowleri</name>
    <name type="common">Brain eating amoeba</name>
    <dbReference type="NCBI Taxonomy" id="5763"/>
    <lineage>
        <taxon>Eukaryota</taxon>
        <taxon>Discoba</taxon>
        <taxon>Heterolobosea</taxon>
        <taxon>Tetramitia</taxon>
        <taxon>Eutetramitia</taxon>
        <taxon>Vahlkampfiidae</taxon>
        <taxon>Naegleria</taxon>
    </lineage>
</organism>
<dbReference type="Pfam" id="PF13405">
    <property type="entry name" value="EF-hand_6"/>
    <property type="match status" value="1"/>
</dbReference>
<dbReference type="EMBL" id="VFQX01000013">
    <property type="protein sequence ID" value="KAF0981508.1"/>
    <property type="molecule type" value="Genomic_DNA"/>
</dbReference>
<dbReference type="InterPro" id="IPR018247">
    <property type="entry name" value="EF_Hand_1_Ca_BS"/>
</dbReference>
<keyword evidence="6" id="KW-1185">Reference proteome</keyword>
<reference evidence="5 6" key="1">
    <citation type="journal article" date="2019" name="Sci. Rep.">
        <title>Nanopore sequencing improves the draft genome of the human pathogenic amoeba Naegleria fowleri.</title>
        <authorList>
            <person name="Liechti N."/>
            <person name="Schurch N."/>
            <person name="Bruggmann R."/>
            <person name="Wittwer M."/>
        </authorList>
    </citation>
    <scope>NUCLEOTIDE SEQUENCE [LARGE SCALE GENOMIC DNA]</scope>
    <source>
        <strain evidence="5 6">ATCC 30894</strain>
    </source>
</reference>
<gene>
    <name evidence="5" type="ORF">FDP41_012165</name>
</gene>
<dbReference type="SMART" id="SM00054">
    <property type="entry name" value="EFh"/>
    <property type="match status" value="2"/>
</dbReference>
<dbReference type="AlphaFoldDB" id="A0A6A5C6X5"/>
<dbReference type="VEuPathDB" id="AmoebaDB:FDP41_012165"/>